<dbReference type="AlphaFoldDB" id="A0A3M7PAJ0"/>
<sequence length="109" mass="13199">MFVLGQNSSPCCKIYIRVDMFKIRLTLEEAALSPYPSFEILKYILQIQKLESSYLTILVQKIIWVYNWKLIKILIQFDTFNIKKIQNNFLKYWNIIHQRQNDLTEFKAF</sequence>
<evidence type="ECO:0000313" key="2">
    <source>
        <dbReference type="Proteomes" id="UP000276133"/>
    </source>
</evidence>
<name>A0A3M7PAJ0_BRAPC</name>
<dbReference type="EMBL" id="REGN01012312">
    <property type="protein sequence ID" value="RMZ96052.1"/>
    <property type="molecule type" value="Genomic_DNA"/>
</dbReference>
<reference evidence="1 2" key="1">
    <citation type="journal article" date="2018" name="Sci. Rep.">
        <title>Genomic signatures of local adaptation to the degree of environmental predictability in rotifers.</title>
        <authorList>
            <person name="Franch-Gras L."/>
            <person name="Hahn C."/>
            <person name="Garcia-Roger E.M."/>
            <person name="Carmona M.J."/>
            <person name="Serra M."/>
            <person name="Gomez A."/>
        </authorList>
    </citation>
    <scope>NUCLEOTIDE SEQUENCE [LARGE SCALE GENOMIC DNA]</scope>
    <source>
        <strain evidence="1">HYR1</strain>
    </source>
</reference>
<dbReference type="Proteomes" id="UP000276133">
    <property type="component" value="Unassembled WGS sequence"/>
</dbReference>
<comment type="caution">
    <text evidence="1">The sequence shown here is derived from an EMBL/GenBank/DDBJ whole genome shotgun (WGS) entry which is preliminary data.</text>
</comment>
<proteinExistence type="predicted"/>
<keyword evidence="2" id="KW-1185">Reference proteome</keyword>
<organism evidence="1 2">
    <name type="scientific">Brachionus plicatilis</name>
    <name type="common">Marine rotifer</name>
    <name type="synonym">Brachionus muelleri</name>
    <dbReference type="NCBI Taxonomy" id="10195"/>
    <lineage>
        <taxon>Eukaryota</taxon>
        <taxon>Metazoa</taxon>
        <taxon>Spiralia</taxon>
        <taxon>Gnathifera</taxon>
        <taxon>Rotifera</taxon>
        <taxon>Eurotatoria</taxon>
        <taxon>Monogononta</taxon>
        <taxon>Pseudotrocha</taxon>
        <taxon>Ploima</taxon>
        <taxon>Brachionidae</taxon>
        <taxon>Brachionus</taxon>
    </lineage>
</organism>
<protein>
    <submittedName>
        <fullName evidence="1">Uncharacterized protein</fullName>
    </submittedName>
</protein>
<accession>A0A3M7PAJ0</accession>
<evidence type="ECO:0000313" key="1">
    <source>
        <dbReference type="EMBL" id="RMZ96052.1"/>
    </source>
</evidence>
<gene>
    <name evidence="1" type="ORF">BpHYR1_005201</name>
</gene>